<dbReference type="GO" id="GO:0003724">
    <property type="term" value="F:RNA helicase activity"/>
    <property type="evidence" value="ECO:0007669"/>
    <property type="project" value="UniProtKB-EC"/>
</dbReference>
<dbReference type="SMART" id="SM00487">
    <property type="entry name" value="DEXDc"/>
    <property type="match status" value="1"/>
</dbReference>
<sequence length="1379" mass="150397">MKAKICIFLFLNRWTHHASSSTIEGGDDGIETAAELTISSTLPIPTIGCDDGFCNTNEDALSCPSDCSNLELTTADIGGDMASVGLVFSIKAFRDVVIASIDIFTQSTAMQELVQLYTHAGEYSRYEMPEAEWELAYDSPALELLGRYAPTTLNDLNVPIKAGMVTSFLLHTPNMILCTEDLTDQWNVSAADNILEVYKGLGLSAKFPDAGLFSSELSGTFTGTIRYNVIGSDQSDVISAQVTTSNPQSNVFSAQVTTPNPTSKSPTKILTKSPTRSPTTKPTSKPPTKIPTKSPTKIPTSKPSKSPTKVPTPKPTSLVRKISFVAFGDIPYTKNQRYCLNKHLRKLNKAQMGFKFMVHIGDIKQGTTSCYESSFSDIAEMFSHPTNAIGYDTEDCFFVPGDNEFQDCQDRAQAWRWWMKYFGNGSTPNTRGFGTLSDPSIVVNYEQKALLPNNDYPTSAGNFAFYTSNVLFLGINQVGGGTVGDESTRVQGNYKWVESNMAKYSSQGMRAVVVFAHASMISTRSQYFGTPFMTLLRQKYSGVKVLYLHGDGHNYRNYRTDSNNLNLYNVEVEGGEEADPLLISVMYDTATDVYSFNIDPRDWDEATTSQLKSQLKQLNLPISGVKAELIQRLQDHHRENNLPLKSKKKSISTLPPPKDEIEIQVIEKEVQETVRMLDGLKFGNSNTSFSKSGIESSATATSATSSSTSRQLSRQQKQERELMQSLKQSLKQSQQHKSASSSTTTRLSSPTATHGSSVAFSSSEQVVNSQKNQYYIEQLRLRAANDLKVELSSLGLSDKGRKPDLVNRLAEYYVLRNAEEECDENDSDDDDNDGDGVNDQKTGFEIPPVREPFLSSTLDRPISFAGIPRLSTTAANALHRAFGNQGESSLSVPKPTPIQGSAIPYLFFPPHPSALLHAPTGSGKTIAYLLPITETLWKEVEGGSRNNVNGMSNGMAIILLPTRELAAQVAGVASVLAPPGMVRLIPRPMDLMRCWKDEVDIGEEYEYLQSIGKDGRVSPDASATGRTYKPRILIGSAKAIGTSLFGDAKMPGTPTSKPEGKQLLSSVRWLVMDECDRLLNIEKSRSEKKSRRHEKPAALLAAAIARLTVGRVQVIAASATIGRPLRRELSRVLGLHSSECPETIRGEEDTATWEQKMTNDDEKHIGRAVKIPETVKNYVLPVDGTTTGSLLTAAAFASKAILRPVHASTSSNRKVLVVLTRNCGIKVHNALGALRHFGIQPEPQSLLDALEADGTDRLVEAHRRVSQVEGVGGGATTQRSNNLNDSGNGGGEGYLLIAHEDNVRGLHLAGLDAVVVVGRPGSPDEYTHIAGRTGRAGRRGSVLNIVSFEQAAALASWTKMLGVDFLPVDESEVASIVDE</sequence>
<evidence type="ECO:0000256" key="3">
    <source>
        <dbReference type="ARBA" id="ARBA00022840"/>
    </source>
</evidence>
<dbReference type="SMART" id="SM00513">
    <property type="entry name" value="SAP"/>
    <property type="match status" value="2"/>
</dbReference>
<dbReference type="InterPro" id="IPR027417">
    <property type="entry name" value="P-loop_NTPase"/>
</dbReference>
<evidence type="ECO:0000259" key="9">
    <source>
        <dbReference type="PROSITE" id="PS51192"/>
    </source>
</evidence>
<keyword evidence="4 5" id="KW-0694">RNA-binding</keyword>
<dbReference type="InterPro" id="IPR001650">
    <property type="entry name" value="Helicase_C-like"/>
</dbReference>
<dbReference type="InterPro" id="IPR014001">
    <property type="entry name" value="Helicase_ATP-bd"/>
</dbReference>
<feature type="domain" description="Helicase ATP-binding" evidence="9">
    <location>
        <begin position="905"/>
        <end position="1139"/>
    </location>
</feature>
<evidence type="ECO:0000256" key="1">
    <source>
        <dbReference type="ARBA" id="ARBA00022741"/>
    </source>
</evidence>
<dbReference type="Pfam" id="PF00270">
    <property type="entry name" value="DEAD"/>
    <property type="match status" value="1"/>
</dbReference>
<keyword evidence="12" id="KW-1185">Reference proteome</keyword>
<protein>
    <recommendedName>
        <fullName evidence="5">ATP-dependent RNA helicase</fullName>
        <ecNumber evidence="5">3.6.4.13</ecNumber>
    </recommendedName>
</protein>
<evidence type="ECO:0000256" key="4">
    <source>
        <dbReference type="ARBA" id="ARBA00022884"/>
    </source>
</evidence>
<dbReference type="SUPFAM" id="SSF56300">
    <property type="entry name" value="Metallo-dependent phosphatases"/>
    <property type="match status" value="1"/>
</dbReference>
<dbReference type="PANTHER" id="PTHR24031">
    <property type="entry name" value="RNA HELICASE"/>
    <property type="match status" value="1"/>
</dbReference>
<dbReference type="PROSITE" id="PS51194">
    <property type="entry name" value="HELICASE_CTER"/>
    <property type="match status" value="1"/>
</dbReference>
<feature type="compositionally biased region" description="Low complexity" evidence="6">
    <location>
        <begin position="257"/>
        <end position="283"/>
    </location>
</feature>
<dbReference type="Proteomes" id="UP001530293">
    <property type="component" value="Unassembled WGS sequence"/>
</dbReference>
<evidence type="ECO:0000256" key="5">
    <source>
        <dbReference type="RuleBase" id="RU365068"/>
    </source>
</evidence>
<dbReference type="EC" id="3.6.4.13" evidence="5"/>
<comment type="similarity">
    <text evidence="5">Belongs to the DEAD box helicase family.</text>
</comment>
<feature type="compositionally biased region" description="Low complexity" evidence="6">
    <location>
        <begin position="696"/>
        <end position="709"/>
    </location>
</feature>
<dbReference type="PROSITE" id="PS50800">
    <property type="entry name" value="SAP"/>
    <property type="match status" value="2"/>
</dbReference>
<feature type="compositionally biased region" description="Polar residues" evidence="6">
    <location>
        <begin position="754"/>
        <end position="764"/>
    </location>
</feature>
<evidence type="ECO:0000259" key="8">
    <source>
        <dbReference type="PROSITE" id="PS50800"/>
    </source>
</evidence>
<proteinExistence type="inferred from homology"/>
<comment type="caution">
    <text evidence="11">The sequence shown here is derived from an EMBL/GenBank/DDBJ whole genome shotgun (WGS) entry which is preliminary data.</text>
</comment>
<dbReference type="Pfam" id="PF02037">
    <property type="entry name" value="SAP"/>
    <property type="match status" value="2"/>
</dbReference>
<dbReference type="GO" id="GO:0005524">
    <property type="term" value="F:ATP binding"/>
    <property type="evidence" value="ECO:0007669"/>
    <property type="project" value="UniProtKB-UniRule"/>
</dbReference>
<keyword evidence="2 5" id="KW-0378">Hydrolase</keyword>
<evidence type="ECO:0000256" key="7">
    <source>
        <dbReference type="SAM" id="SignalP"/>
    </source>
</evidence>
<comment type="function">
    <text evidence="5">RNA helicase.</text>
</comment>
<comment type="catalytic activity">
    <reaction evidence="5">
        <text>ATP + H2O = ADP + phosphate + H(+)</text>
        <dbReference type="Rhea" id="RHEA:13065"/>
        <dbReference type="ChEBI" id="CHEBI:15377"/>
        <dbReference type="ChEBI" id="CHEBI:15378"/>
        <dbReference type="ChEBI" id="CHEBI:30616"/>
        <dbReference type="ChEBI" id="CHEBI:43474"/>
        <dbReference type="ChEBI" id="CHEBI:456216"/>
        <dbReference type="EC" id="3.6.4.13"/>
    </reaction>
</comment>
<dbReference type="InterPro" id="IPR011545">
    <property type="entry name" value="DEAD/DEAH_box_helicase_dom"/>
</dbReference>
<feature type="region of interest" description="Disordered" evidence="6">
    <location>
        <begin position="819"/>
        <end position="846"/>
    </location>
</feature>
<feature type="domain" description="SAP" evidence="8">
    <location>
        <begin position="603"/>
        <end position="637"/>
    </location>
</feature>
<dbReference type="InterPro" id="IPR003034">
    <property type="entry name" value="SAP_dom"/>
</dbReference>
<feature type="chain" id="PRO_5044891756" description="ATP-dependent RNA helicase" evidence="7">
    <location>
        <begin position="21"/>
        <end position="1379"/>
    </location>
</feature>
<keyword evidence="5" id="KW-0347">Helicase</keyword>
<evidence type="ECO:0000256" key="6">
    <source>
        <dbReference type="SAM" id="MobiDB-lite"/>
    </source>
</evidence>
<evidence type="ECO:0000259" key="10">
    <source>
        <dbReference type="PROSITE" id="PS51194"/>
    </source>
</evidence>
<feature type="domain" description="SAP" evidence="8">
    <location>
        <begin position="779"/>
        <end position="813"/>
    </location>
</feature>
<dbReference type="SUPFAM" id="SSF52540">
    <property type="entry name" value="P-loop containing nucleoside triphosphate hydrolases"/>
    <property type="match status" value="1"/>
</dbReference>
<evidence type="ECO:0000256" key="2">
    <source>
        <dbReference type="ARBA" id="ARBA00022801"/>
    </source>
</evidence>
<dbReference type="PROSITE" id="PS51192">
    <property type="entry name" value="HELICASE_ATP_BIND_1"/>
    <property type="match status" value="1"/>
</dbReference>
<name>A0ABD3LXZ6_9STRA</name>
<evidence type="ECO:0000313" key="11">
    <source>
        <dbReference type="EMBL" id="KAL3756618.1"/>
    </source>
</evidence>
<feature type="compositionally biased region" description="Low complexity" evidence="6">
    <location>
        <begin position="290"/>
        <end position="315"/>
    </location>
</feature>
<dbReference type="GO" id="GO:0003723">
    <property type="term" value="F:RNA binding"/>
    <property type="evidence" value="ECO:0007669"/>
    <property type="project" value="UniProtKB-UniRule"/>
</dbReference>
<evidence type="ECO:0000313" key="12">
    <source>
        <dbReference type="Proteomes" id="UP001530293"/>
    </source>
</evidence>
<feature type="signal peptide" evidence="7">
    <location>
        <begin position="1"/>
        <end position="20"/>
    </location>
</feature>
<keyword evidence="7" id="KW-0732">Signal</keyword>
<dbReference type="Gene3D" id="3.40.50.300">
    <property type="entry name" value="P-loop containing nucleotide triphosphate hydrolases"/>
    <property type="match status" value="2"/>
</dbReference>
<dbReference type="SUPFAM" id="SSF68906">
    <property type="entry name" value="SAP domain"/>
    <property type="match status" value="1"/>
</dbReference>
<feature type="compositionally biased region" description="Low complexity" evidence="6">
    <location>
        <begin position="723"/>
        <end position="753"/>
    </location>
</feature>
<feature type="domain" description="Helicase C-terminal" evidence="10">
    <location>
        <begin position="1233"/>
        <end position="1376"/>
    </location>
</feature>
<reference evidence="11 12" key="1">
    <citation type="submission" date="2024-10" db="EMBL/GenBank/DDBJ databases">
        <title>Updated reference genomes for cyclostephanoid diatoms.</title>
        <authorList>
            <person name="Roberts W.R."/>
            <person name="Alverson A.J."/>
        </authorList>
    </citation>
    <scope>NUCLEOTIDE SEQUENCE [LARGE SCALE GENOMIC DNA]</scope>
    <source>
        <strain evidence="11 12">AJA232-27</strain>
    </source>
</reference>
<feature type="compositionally biased region" description="Acidic residues" evidence="6">
    <location>
        <begin position="820"/>
        <end position="836"/>
    </location>
</feature>
<dbReference type="GO" id="GO:0016787">
    <property type="term" value="F:hydrolase activity"/>
    <property type="evidence" value="ECO:0007669"/>
    <property type="project" value="UniProtKB-KW"/>
</dbReference>
<feature type="region of interest" description="Disordered" evidence="6">
    <location>
        <begin position="688"/>
        <end position="764"/>
    </location>
</feature>
<comment type="domain">
    <text evidence="5">The Q motif is unique to and characteristic of the DEAD box family of RNA helicases and controls ATP binding and hydrolysis.</text>
</comment>
<keyword evidence="1 5" id="KW-0547">Nucleotide-binding</keyword>
<keyword evidence="3 5" id="KW-0067">ATP-binding</keyword>
<feature type="region of interest" description="Disordered" evidence="6">
    <location>
        <begin position="249"/>
        <end position="315"/>
    </location>
</feature>
<accession>A0ABD3LXZ6</accession>
<dbReference type="EMBL" id="JALLBG020000300">
    <property type="protein sequence ID" value="KAL3756618.1"/>
    <property type="molecule type" value="Genomic_DNA"/>
</dbReference>
<organism evidence="11 12">
    <name type="scientific">Discostella pseudostelligera</name>
    <dbReference type="NCBI Taxonomy" id="259834"/>
    <lineage>
        <taxon>Eukaryota</taxon>
        <taxon>Sar</taxon>
        <taxon>Stramenopiles</taxon>
        <taxon>Ochrophyta</taxon>
        <taxon>Bacillariophyta</taxon>
        <taxon>Coscinodiscophyceae</taxon>
        <taxon>Thalassiosirophycidae</taxon>
        <taxon>Stephanodiscales</taxon>
        <taxon>Stephanodiscaceae</taxon>
        <taxon>Discostella</taxon>
    </lineage>
</organism>
<dbReference type="Gene3D" id="1.10.720.30">
    <property type="entry name" value="SAP domain"/>
    <property type="match status" value="2"/>
</dbReference>
<gene>
    <name evidence="11" type="ORF">ACHAWU_005846</name>
</gene>
<dbReference type="InterPro" id="IPR029052">
    <property type="entry name" value="Metallo-depent_PP-like"/>
</dbReference>
<dbReference type="Gene3D" id="3.60.21.10">
    <property type="match status" value="1"/>
</dbReference>
<dbReference type="InterPro" id="IPR036361">
    <property type="entry name" value="SAP_dom_sf"/>
</dbReference>